<dbReference type="InterPro" id="IPR043502">
    <property type="entry name" value="DNA/RNA_pol_sf"/>
</dbReference>
<keyword evidence="4" id="KW-1185">Reference proteome</keyword>
<dbReference type="Proteomes" id="UP000013117">
    <property type="component" value="Unassembled WGS sequence"/>
</dbReference>
<dbReference type="NCBIfam" id="NF041746">
    <property type="entry name" value="Drt2"/>
    <property type="match status" value="1"/>
</dbReference>
<proteinExistence type="inferred from homology"/>
<dbReference type="InterPro" id="IPR000477">
    <property type="entry name" value="RT_dom"/>
</dbReference>
<dbReference type="EMBL" id="APPN01000050">
    <property type="protein sequence ID" value="ENV35078.1"/>
    <property type="molecule type" value="Genomic_DNA"/>
</dbReference>
<dbReference type="OrthoDB" id="9793236at2"/>
<evidence type="ECO:0000256" key="1">
    <source>
        <dbReference type="ARBA" id="ARBA00034120"/>
    </source>
</evidence>
<comment type="similarity">
    <text evidence="1">Belongs to the bacterial reverse transcriptase family.</text>
</comment>
<dbReference type="PATRIC" id="fig|1120926.3.peg.694"/>
<evidence type="ECO:0000313" key="3">
    <source>
        <dbReference type="EMBL" id="ENV35078.1"/>
    </source>
</evidence>
<sequence>MTKIDVNFFKKRNRVRNYLHFDKKRNDSFIFEYVTDVKKIENHAFLPTISYILNDKKINRKNFKKDKITKDDYKDKERLINFPSHLDGNIYAYYSKVLEKYYEFFLKSENLGNSIIAFRKITKINSKGNKYSLCNIHFAKEVFDMISLKKNCTVLCFDISGFFDNLDHEILKKNWCDLLCVDKLPLDHFKVFQSLTEFSYVEKEELYKKLNLSLNSKKLHRTLDRLCDIRTFREKVRKEGLLHTNKSRKGIPQGSPLSGMLSNIYMMNFDKLCSAMLKKLNGGYFRYCDDMIFIFDNSDDNTLNTVLKIFFEIEKMHLKINHKKTQKIVFKDGIVQKSEPESFNFPLKLQYLGILYDGNNIFLRETGLSKFHYKLRKAIRMRCAHYRNLEKENKNNNHDIYMKTLYDRFTYIGKRNYVSYVYRVAKEFESKNVKRQIKGHFNIFTDYLEKKKN</sequence>
<dbReference type="RefSeq" id="WP_004856936.1">
    <property type="nucleotide sequence ID" value="NZ_ASYY01000053.1"/>
</dbReference>
<dbReference type="PANTHER" id="PTHR34047:SF8">
    <property type="entry name" value="PROTEIN YKFC"/>
    <property type="match status" value="1"/>
</dbReference>
<dbReference type="GeneID" id="84208145"/>
<dbReference type="AlphaFoldDB" id="N8ZTM4"/>
<evidence type="ECO:0000259" key="2">
    <source>
        <dbReference type="PROSITE" id="PS50878"/>
    </source>
</evidence>
<comment type="caution">
    <text evidence="3">The sequence shown here is derived from an EMBL/GenBank/DDBJ whole genome shotgun (WGS) entry which is preliminary data.</text>
</comment>
<name>N8ZTM4_9GAMM</name>
<gene>
    <name evidence="3" type="ORF">F960_00728</name>
</gene>
<dbReference type="SUPFAM" id="SSF56672">
    <property type="entry name" value="DNA/RNA polymerases"/>
    <property type="match status" value="1"/>
</dbReference>
<dbReference type="HOGENOM" id="CLU_038920_0_0_6"/>
<dbReference type="PROSITE" id="PS50878">
    <property type="entry name" value="RT_POL"/>
    <property type="match status" value="1"/>
</dbReference>
<accession>N8ZTM4</accession>
<dbReference type="PANTHER" id="PTHR34047">
    <property type="entry name" value="NUCLEAR INTRON MATURASE 1, MITOCHONDRIAL-RELATED"/>
    <property type="match status" value="1"/>
</dbReference>
<dbReference type="InterPro" id="IPR051083">
    <property type="entry name" value="GrpII_Intron_Splice-Mob/Def"/>
</dbReference>
<reference evidence="3 4" key="1">
    <citation type="submission" date="2013-02" db="EMBL/GenBank/DDBJ databases">
        <title>The Genome Sequence of Acinetobacter gerneri CIP 107464.</title>
        <authorList>
            <consortium name="The Broad Institute Genome Sequencing Platform"/>
            <consortium name="The Broad Institute Genome Sequencing Center for Infectious Disease"/>
            <person name="Cerqueira G."/>
            <person name="Feldgarden M."/>
            <person name="Courvalin P."/>
            <person name="Perichon B."/>
            <person name="Grillot-Courvalin C."/>
            <person name="Clermont D."/>
            <person name="Rocha E."/>
            <person name="Yoon E.-J."/>
            <person name="Nemec A."/>
            <person name="Walker B."/>
            <person name="Young S.K."/>
            <person name="Zeng Q."/>
            <person name="Gargeya S."/>
            <person name="Fitzgerald M."/>
            <person name="Haas B."/>
            <person name="Abouelleil A."/>
            <person name="Alvarado L."/>
            <person name="Arachchi H.M."/>
            <person name="Berlin A.M."/>
            <person name="Chapman S.B."/>
            <person name="Dewar J."/>
            <person name="Goldberg J."/>
            <person name="Griggs A."/>
            <person name="Gujja S."/>
            <person name="Hansen M."/>
            <person name="Howarth C."/>
            <person name="Imamovic A."/>
            <person name="Larimer J."/>
            <person name="McCowan C."/>
            <person name="Murphy C."/>
            <person name="Neiman D."/>
            <person name="Pearson M."/>
            <person name="Priest M."/>
            <person name="Roberts A."/>
            <person name="Saif S."/>
            <person name="Shea T."/>
            <person name="Sisk P."/>
            <person name="Sykes S."/>
            <person name="Wortman J."/>
            <person name="Nusbaum C."/>
            <person name="Birren B."/>
        </authorList>
    </citation>
    <scope>NUCLEOTIDE SEQUENCE [LARGE SCALE GENOMIC DNA]</scope>
    <source>
        <strain evidence="3 4">CIP 107464</strain>
    </source>
</reference>
<evidence type="ECO:0000313" key="4">
    <source>
        <dbReference type="Proteomes" id="UP000013117"/>
    </source>
</evidence>
<feature type="domain" description="Reverse transcriptase" evidence="2">
    <location>
        <begin position="86"/>
        <end position="356"/>
    </location>
</feature>
<dbReference type="Pfam" id="PF00078">
    <property type="entry name" value="RVT_1"/>
    <property type="match status" value="1"/>
</dbReference>
<organism evidence="3 4">
    <name type="scientific">Acinetobacter gerneri DSM 14967 = CIP 107464 = MTCC 9824</name>
    <dbReference type="NCBI Taxonomy" id="1120926"/>
    <lineage>
        <taxon>Bacteria</taxon>
        <taxon>Pseudomonadati</taxon>
        <taxon>Pseudomonadota</taxon>
        <taxon>Gammaproteobacteria</taxon>
        <taxon>Moraxellales</taxon>
        <taxon>Moraxellaceae</taxon>
        <taxon>Acinetobacter</taxon>
    </lineage>
</organism>
<protein>
    <recommendedName>
        <fullName evidence="2">Reverse transcriptase domain-containing protein</fullName>
    </recommendedName>
</protein>